<dbReference type="SMART" id="SM00448">
    <property type="entry name" value="REC"/>
    <property type="match status" value="1"/>
</dbReference>
<dbReference type="RefSeq" id="WP_093920496.1">
    <property type="nucleotide sequence ID" value="NZ_FONW01000007.1"/>
</dbReference>
<dbReference type="Proteomes" id="UP000294848">
    <property type="component" value="Unassembled WGS sequence"/>
</dbReference>
<sequence>MSMFKPSLSGRTVLVVEDNEVSRIYFKVALEKAQADVIMAGDGREAVRLFQENEQIDLVLMDLNMPGLNGFEATKMIKALRPNVPVIAQSAYVMAGEELDSINAGCDEFLSKPVRLNDLFAMLERYLSQV</sequence>
<dbReference type="PROSITE" id="PS50110">
    <property type="entry name" value="RESPONSE_REGULATORY"/>
    <property type="match status" value="1"/>
</dbReference>
<dbReference type="PANTHER" id="PTHR45339">
    <property type="entry name" value="HYBRID SIGNAL TRANSDUCTION HISTIDINE KINASE J"/>
    <property type="match status" value="1"/>
</dbReference>
<evidence type="ECO:0000313" key="8">
    <source>
        <dbReference type="Proteomes" id="UP000294848"/>
    </source>
</evidence>
<dbReference type="Proteomes" id="UP000198964">
    <property type="component" value="Unassembled WGS sequence"/>
</dbReference>
<gene>
    <name evidence="6" type="ORF">DET52_108165</name>
    <name evidence="5" type="ORF">SAMN05216283_107161</name>
</gene>
<evidence type="ECO:0000256" key="2">
    <source>
        <dbReference type="ARBA" id="ARBA00023012"/>
    </source>
</evidence>
<evidence type="ECO:0000256" key="1">
    <source>
        <dbReference type="ARBA" id="ARBA00022553"/>
    </source>
</evidence>
<keyword evidence="1 3" id="KW-0597">Phosphoprotein</keyword>
<dbReference type="PANTHER" id="PTHR45339:SF1">
    <property type="entry name" value="HYBRID SIGNAL TRANSDUCTION HISTIDINE KINASE J"/>
    <property type="match status" value="1"/>
</dbReference>
<evidence type="ECO:0000313" key="5">
    <source>
        <dbReference type="EMBL" id="SFF48822.1"/>
    </source>
</evidence>
<evidence type="ECO:0000256" key="3">
    <source>
        <dbReference type="PROSITE-ProRule" id="PRU00169"/>
    </source>
</evidence>
<dbReference type="Pfam" id="PF00072">
    <property type="entry name" value="Response_reg"/>
    <property type="match status" value="1"/>
</dbReference>
<dbReference type="SUPFAM" id="SSF52172">
    <property type="entry name" value="CheY-like"/>
    <property type="match status" value="1"/>
</dbReference>
<proteinExistence type="predicted"/>
<dbReference type="AlphaFoldDB" id="A0A1I2J266"/>
<evidence type="ECO:0000313" key="7">
    <source>
        <dbReference type="Proteomes" id="UP000198964"/>
    </source>
</evidence>
<evidence type="ECO:0000313" key="6">
    <source>
        <dbReference type="EMBL" id="TDN98378.1"/>
    </source>
</evidence>
<dbReference type="InterPro" id="IPR001789">
    <property type="entry name" value="Sig_transdc_resp-reg_receiver"/>
</dbReference>
<dbReference type="OrthoDB" id="9796457at2"/>
<name>A0A1I2J266_9BACT</name>
<dbReference type="CDD" id="cd17546">
    <property type="entry name" value="REC_hyHK_CKI1_RcsC-like"/>
    <property type="match status" value="1"/>
</dbReference>
<dbReference type="InterPro" id="IPR011006">
    <property type="entry name" value="CheY-like_superfamily"/>
</dbReference>
<keyword evidence="7" id="KW-1185">Reference proteome</keyword>
<reference evidence="6 8" key="2">
    <citation type="submission" date="2019-03" db="EMBL/GenBank/DDBJ databases">
        <title>Freshwater and sediment microbial communities from various areas in North America, analyzing microbe dynamics in response to fracking.</title>
        <authorList>
            <person name="Lamendella R."/>
        </authorList>
    </citation>
    <scope>NUCLEOTIDE SEQUENCE [LARGE SCALE GENOMIC DNA]</scope>
    <source>
        <strain evidence="6 8">114D</strain>
    </source>
</reference>
<dbReference type="GO" id="GO:0000160">
    <property type="term" value="P:phosphorelay signal transduction system"/>
    <property type="evidence" value="ECO:0007669"/>
    <property type="project" value="UniProtKB-KW"/>
</dbReference>
<feature type="domain" description="Response regulatory" evidence="4">
    <location>
        <begin position="12"/>
        <end position="127"/>
    </location>
</feature>
<keyword evidence="2" id="KW-0902">Two-component regulatory system</keyword>
<organism evidence="5 7">
    <name type="scientific">Sunxiuqinia elliptica</name>
    <dbReference type="NCBI Taxonomy" id="655355"/>
    <lineage>
        <taxon>Bacteria</taxon>
        <taxon>Pseudomonadati</taxon>
        <taxon>Bacteroidota</taxon>
        <taxon>Bacteroidia</taxon>
        <taxon>Marinilabiliales</taxon>
        <taxon>Prolixibacteraceae</taxon>
        <taxon>Sunxiuqinia</taxon>
    </lineage>
</organism>
<evidence type="ECO:0000259" key="4">
    <source>
        <dbReference type="PROSITE" id="PS50110"/>
    </source>
</evidence>
<reference evidence="5 7" key="1">
    <citation type="submission" date="2016-10" db="EMBL/GenBank/DDBJ databases">
        <authorList>
            <person name="de Groot N.N."/>
        </authorList>
    </citation>
    <scope>NUCLEOTIDE SEQUENCE [LARGE SCALE GENOMIC DNA]</scope>
    <source>
        <strain evidence="5 7">CGMCC 1.9156</strain>
    </source>
</reference>
<dbReference type="EMBL" id="SNWI01000008">
    <property type="protein sequence ID" value="TDN98378.1"/>
    <property type="molecule type" value="Genomic_DNA"/>
</dbReference>
<dbReference type="EMBL" id="FONW01000007">
    <property type="protein sequence ID" value="SFF48822.1"/>
    <property type="molecule type" value="Genomic_DNA"/>
</dbReference>
<accession>A0A1I2J266</accession>
<dbReference type="STRING" id="655355.SAMN05216283_107161"/>
<protein>
    <submittedName>
        <fullName evidence="6">CheY-like chemotaxis protein</fullName>
    </submittedName>
</protein>
<feature type="modified residue" description="4-aspartylphosphate" evidence="3">
    <location>
        <position position="62"/>
    </location>
</feature>
<dbReference type="Gene3D" id="3.40.50.2300">
    <property type="match status" value="1"/>
</dbReference>